<name>A0AAE0DJ71_9LECA</name>
<comment type="caution">
    <text evidence="2">The sequence shown here is derived from an EMBL/GenBank/DDBJ whole genome shotgun (WGS) entry which is preliminary data.</text>
</comment>
<dbReference type="InterPro" id="IPR010730">
    <property type="entry name" value="HET"/>
</dbReference>
<feature type="domain" description="Heterokaryon incompatibility" evidence="1">
    <location>
        <begin position="67"/>
        <end position="219"/>
    </location>
</feature>
<accession>A0AAE0DJ71</accession>
<keyword evidence="3" id="KW-1185">Reference proteome</keyword>
<proteinExistence type="predicted"/>
<dbReference type="InterPro" id="IPR052895">
    <property type="entry name" value="HetReg/Transcr_Mod"/>
</dbReference>
<dbReference type="AlphaFoldDB" id="A0AAE0DJ71"/>
<protein>
    <recommendedName>
        <fullName evidence="1">Heterokaryon incompatibility domain-containing protein</fullName>
    </recommendedName>
</protein>
<reference evidence="2" key="1">
    <citation type="submission" date="2022-11" db="EMBL/GenBank/DDBJ databases">
        <title>Chromosomal genome sequence assembly and mating type (MAT) locus characterization of the leprose asexual lichenized fungus Lepraria neglecta (Nyl.) Erichsen.</title>
        <authorList>
            <person name="Allen J.L."/>
            <person name="Pfeffer B."/>
        </authorList>
    </citation>
    <scope>NUCLEOTIDE SEQUENCE</scope>
    <source>
        <strain evidence="2">Allen 5258</strain>
    </source>
</reference>
<evidence type="ECO:0000313" key="3">
    <source>
        <dbReference type="Proteomes" id="UP001276659"/>
    </source>
</evidence>
<evidence type="ECO:0000259" key="1">
    <source>
        <dbReference type="Pfam" id="PF06985"/>
    </source>
</evidence>
<gene>
    <name evidence="2" type="ORF">OEA41_005466</name>
</gene>
<dbReference type="PANTHER" id="PTHR24148:SF64">
    <property type="entry name" value="HETEROKARYON INCOMPATIBILITY DOMAIN-CONTAINING PROTEIN"/>
    <property type="match status" value="1"/>
</dbReference>
<dbReference type="PANTHER" id="PTHR24148">
    <property type="entry name" value="ANKYRIN REPEAT DOMAIN-CONTAINING PROTEIN 39 HOMOLOG-RELATED"/>
    <property type="match status" value="1"/>
</dbReference>
<dbReference type="Proteomes" id="UP001276659">
    <property type="component" value="Unassembled WGS sequence"/>
</dbReference>
<evidence type="ECO:0000313" key="2">
    <source>
        <dbReference type="EMBL" id="KAK3169018.1"/>
    </source>
</evidence>
<dbReference type="Pfam" id="PF26639">
    <property type="entry name" value="Het-6_barrel"/>
    <property type="match status" value="1"/>
</dbReference>
<organism evidence="2 3">
    <name type="scientific">Lepraria neglecta</name>
    <dbReference type="NCBI Taxonomy" id="209136"/>
    <lineage>
        <taxon>Eukaryota</taxon>
        <taxon>Fungi</taxon>
        <taxon>Dikarya</taxon>
        <taxon>Ascomycota</taxon>
        <taxon>Pezizomycotina</taxon>
        <taxon>Lecanoromycetes</taxon>
        <taxon>OSLEUM clade</taxon>
        <taxon>Lecanoromycetidae</taxon>
        <taxon>Lecanorales</taxon>
        <taxon>Lecanorineae</taxon>
        <taxon>Stereocaulaceae</taxon>
        <taxon>Lepraria</taxon>
    </lineage>
</organism>
<sequence length="648" mass="74059">MGDLAPSLESSVGDFVESSKANSAKGEPYAALPDGQSIRMLILEPGELADPLKGRLELADIDSAGSYETLSYVWGTSNQVDNISIRHGNNEWPVDLTASLKETLLRLRFPDKQRRLWVDQICINQSDVAERSQQVQFMNRIYKHASHILVWLGPDDTGLAKPAFELVHSLDHIFQDEIKHAKFSTAAIKDLEEQSRDRWNALDHLTGRPWFTRGWIVQEIGTKAPATLLWGDEDIDWTVLHRVCEILTDYHLLRSRFNIRTSEIKYVFERFVHPDMSSHHANRVSFIYELHRARGLKFTDHRDRVYAWLGHYSKHWTFKELAETLKADYKKTLAEVYIDLAKLALKVETDERNNDGSALIALAAVQHINLSPSEAPAQTHVEGQIVDKIWLPSWVPDWRTYQSFILSEPVNPHRAHGKSSSKLAFDMNDRLLRIHGLQIDKIKICSRPLATKEFHLKESSGENESTIEYIWRDVCERDQFNLSGQYLDGEDCYVFACMQTLSNGCVQIASREKMPYHGIPKVRWLEQEAMYLVKALGQSDVVAPDLRQLAEEAETKYIEEQWSRSANGASKNRIFAKTEKGYYVLGPKVTQPGDVVCVLFGGKLPFCLRPLGDRYLLVGECYVHGLMNGEAMEMTNRQELAEEVFKIV</sequence>
<dbReference type="Pfam" id="PF06985">
    <property type="entry name" value="HET"/>
    <property type="match status" value="1"/>
</dbReference>
<dbReference type="EMBL" id="JASNWA010000010">
    <property type="protein sequence ID" value="KAK3169018.1"/>
    <property type="molecule type" value="Genomic_DNA"/>
</dbReference>